<evidence type="ECO:0000256" key="1">
    <source>
        <dbReference type="SAM" id="Coils"/>
    </source>
</evidence>
<evidence type="ECO:0000313" key="3">
    <source>
        <dbReference type="EMBL" id="SVB01674.1"/>
    </source>
</evidence>
<evidence type="ECO:0000256" key="2">
    <source>
        <dbReference type="SAM" id="MobiDB-lite"/>
    </source>
</evidence>
<feature type="region of interest" description="Disordered" evidence="2">
    <location>
        <begin position="215"/>
        <end position="235"/>
    </location>
</feature>
<protein>
    <submittedName>
        <fullName evidence="3">Uncharacterized protein</fullName>
    </submittedName>
</protein>
<dbReference type="EMBL" id="UINC01025670">
    <property type="protein sequence ID" value="SVB01674.1"/>
    <property type="molecule type" value="Genomic_DNA"/>
</dbReference>
<reference evidence="3" key="1">
    <citation type="submission" date="2018-05" db="EMBL/GenBank/DDBJ databases">
        <authorList>
            <person name="Lanie J.A."/>
            <person name="Ng W.-L."/>
            <person name="Kazmierczak K.M."/>
            <person name="Andrzejewski T.M."/>
            <person name="Davidsen T.M."/>
            <person name="Wayne K.J."/>
            <person name="Tettelin H."/>
            <person name="Glass J.I."/>
            <person name="Rusch D."/>
            <person name="Podicherti R."/>
            <person name="Tsui H.-C.T."/>
            <person name="Winkler M.E."/>
        </authorList>
    </citation>
    <scope>NUCLEOTIDE SEQUENCE</scope>
</reference>
<feature type="coiled-coil region" evidence="1">
    <location>
        <begin position="15"/>
        <end position="88"/>
    </location>
</feature>
<keyword evidence="1" id="KW-0175">Coiled coil</keyword>
<dbReference type="AlphaFoldDB" id="A0A382AJY1"/>
<name>A0A382AJY1_9ZZZZ</name>
<proteinExistence type="predicted"/>
<accession>A0A382AJY1</accession>
<gene>
    <name evidence="3" type="ORF">METZ01_LOCUS154528</name>
</gene>
<sequence length="235" mass="26525">MFFLVSNSAVEASDIKKVKRLVARLQMEMLELKENSSNIAGEQLAILEPQNEKIDFLTKENLELSKKLKDLELKFLILEEKLGKYQKESSTEQLSELNELATVLALVTVGEISAIEPLILELINKGNNLKEDLLILLLAETQKSQGFIEKSLSYYVLLLSEYEKSPYLNRAIFEASELLGKMGHTAEQTSMLEALKDSEGTYGILARKKLGIEEPVENKEIDDNEDNQQKTDDNA</sequence>
<organism evidence="3">
    <name type="scientific">marine metagenome</name>
    <dbReference type="NCBI Taxonomy" id="408172"/>
    <lineage>
        <taxon>unclassified sequences</taxon>
        <taxon>metagenomes</taxon>
        <taxon>ecological metagenomes</taxon>
    </lineage>
</organism>